<sequence>MWSSTFHRWNGDELNKNDLNGEILKDGLVLSGVLVGYRTFYDYFEHIINGKWWKKIGRVSGVGGNNQLNILRYIVTVYDRMEKIGLGSETGTIVNGEGSSVTNDDLIKDIVDETYLEKELVESIVSELLDKKQIVLQGPPGTGKTFVAKKIAECMKRHGFGDEGLVQFHASYSYEEFMEGYKPESGSDGQLKFKIKNGIFKEFCLPPVMNTLELGDLYTRNELSDLFKLNDKANLHRYLGQGYEDRYKQFKKGGKHGSISFTGVFCYDERFDLNDNSIWLFVVEKKEQERQPSFEDFYDRKTGVLNWQTQEKQKMLVMTNLFIMKKSLVKSMCFMLLKITNRRNMNSLVNLVIMVTLPSSVNLQNLYLIKNNSLRKKVFS</sequence>
<dbReference type="InterPro" id="IPR027417">
    <property type="entry name" value="P-loop_NTPase"/>
</dbReference>
<dbReference type="PANTHER" id="PTHR37291">
    <property type="entry name" value="5-METHYLCYTOSINE-SPECIFIC RESTRICTION ENZYME B"/>
    <property type="match status" value="1"/>
</dbReference>
<dbReference type="SUPFAM" id="SSF52540">
    <property type="entry name" value="P-loop containing nucleoside triphosphate hydrolases"/>
    <property type="match status" value="2"/>
</dbReference>
<reference evidence="2" key="1">
    <citation type="journal article" date="2014" name="Genome Biol. Evol.">
        <title>Pangenome evidence for extensive interdomain horizontal transfer affecting lineage core and shell genes in uncultured planktonic thaumarchaeota and euryarchaeota.</title>
        <authorList>
            <person name="Deschamps P."/>
            <person name="Zivanovic Y."/>
            <person name="Moreira D."/>
            <person name="Rodriguez-Valera F."/>
            <person name="Lopez-Garcia P."/>
        </authorList>
    </citation>
    <scope>NUCLEOTIDE SEQUENCE</scope>
</reference>
<dbReference type="InterPro" id="IPR011704">
    <property type="entry name" value="ATPase_dyneun-rel_AAA"/>
</dbReference>
<dbReference type="EMBL" id="KF900305">
    <property type="protein sequence ID" value="AIE90312.1"/>
    <property type="molecule type" value="Genomic_DNA"/>
</dbReference>
<dbReference type="GO" id="GO:0005524">
    <property type="term" value="F:ATP binding"/>
    <property type="evidence" value="ECO:0007669"/>
    <property type="project" value="InterPro"/>
</dbReference>
<organism evidence="2">
    <name type="scientific">uncultured marine thaumarchaeote AD1000_02_C08</name>
    <dbReference type="NCBI Taxonomy" id="1455880"/>
    <lineage>
        <taxon>Archaea</taxon>
        <taxon>Nitrososphaerota</taxon>
        <taxon>environmental samples</taxon>
    </lineage>
</organism>
<dbReference type="InterPro" id="IPR052934">
    <property type="entry name" value="Methyl-DNA_Rec/Restrict_Enz"/>
</dbReference>
<feature type="domain" description="ATPase dynein-related AAA" evidence="1">
    <location>
        <begin position="134"/>
        <end position="188"/>
    </location>
</feature>
<dbReference type="Pfam" id="PF07728">
    <property type="entry name" value="AAA_5"/>
    <property type="match status" value="1"/>
</dbReference>
<dbReference type="Gene3D" id="3.40.50.300">
    <property type="entry name" value="P-loop containing nucleotide triphosphate hydrolases"/>
    <property type="match status" value="1"/>
</dbReference>
<dbReference type="PANTHER" id="PTHR37291:SF1">
    <property type="entry name" value="TYPE IV METHYL-DIRECTED RESTRICTION ENZYME ECOKMCRB SUBUNIT"/>
    <property type="match status" value="1"/>
</dbReference>
<dbReference type="AlphaFoldDB" id="A0A075FKP8"/>
<name>A0A075FKP8_9ARCH</name>
<protein>
    <submittedName>
        <fullName evidence="2">5-methylcytosine-specific restriction enzyme B</fullName>
    </submittedName>
</protein>
<accession>A0A075FKP8</accession>
<evidence type="ECO:0000259" key="1">
    <source>
        <dbReference type="Pfam" id="PF07728"/>
    </source>
</evidence>
<evidence type="ECO:0000313" key="2">
    <source>
        <dbReference type="EMBL" id="AIE90312.1"/>
    </source>
</evidence>
<proteinExistence type="predicted"/>
<dbReference type="GO" id="GO:0016887">
    <property type="term" value="F:ATP hydrolysis activity"/>
    <property type="evidence" value="ECO:0007669"/>
    <property type="project" value="InterPro"/>
</dbReference>